<evidence type="ECO:0000313" key="4">
    <source>
        <dbReference type="WBParaSite" id="SSLN_0001587001-mRNA-1"/>
    </source>
</evidence>
<gene>
    <name evidence="2" type="ORF">SSLN_LOCUS15296</name>
</gene>
<evidence type="ECO:0000313" key="3">
    <source>
        <dbReference type="Proteomes" id="UP000275846"/>
    </source>
</evidence>
<reference evidence="4" key="1">
    <citation type="submission" date="2016-06" db="UniProtKB">
        <authorList>
            <consortium name="WormBaseParasite"/>
        </authorList>
    </citation>
    <scope>IDENTIFICATION</scope>
</reference>
<feature type="chain" id="PRO_5043141519" evidence="1">
    <location>
        <begin position="18"/>
        <end position="94"/>
    </location>
</feature>
<accession>A0A183TFP8</accession>
<dbReference type="AlphaFoldDB" id="A0A183TFP8"/>
<proteinExistence type="predicted"/>
<reference evidence="2 3" key="2">
    <citation type="submission" date="2018-11" db="EMBL/GenBank/DDBJ databases">
        <authorList>
            <consortium name="Pathogen Informatics"/>
        </authorList>
    </citation>
    <scope>NUCLEOTIDE SEQUENCE [LARGE SCALE GENOMIC DNA]</scope>
    <source>
        <strain evidence="2 3">NST_G2</strain>
    </source>
</reference>
<evidence type="ECO:0000313" key="2">
    <source>
        <dbReference type="EMBL" id="VDM01682.1"/>
    </source>
</evidence>
<organism evidence="4">
    <name type="scientific">Schistocephalus solidus</name>
    <name type="common">Tapeworm</name>
    <dbReference type="NCBI Taxonomy" id="70667"/>
    <lineage>
        <taxon>Eukaryota</taxon>
        <taxon>Metazoa</taxon>
        <taxon>Spiralia</taxon>
        <taxon>Lophotrochozoa</taxon>
        <taxon>Platyhelminthes</taxon>
        <taxon>Cestoda</taxon>
        <taxon>Eucestoda</taxon>
        <taxon>Diphyllobothriidea</taxon>
        <taxon>Diphyllobothriidae</taxon>
        <taxon>Schistocephalus</taxon>
    </lineage>
</organism>
<feature type="signal peptide" evidence="1">
    <location>
        <begin position="1"/>
        <end position="17"/>
    </location>
</feature>
<name>A0A183TFP8_SCHSO</name>
<dbReference type="EMBL" id="UYSU01039785">
    <property type="protein sequence ID" value="VDM01682.1"/>
    <property type="molecule type" value="Genomic_DNA"/>
</dbReference>
<keyword evidence="3" id="KW-1185">Reference proteome</keyword>
<protein>
    <submittedName>
        <fullName evidence="4">Secreted protein</fullName>
    </submittedName>
</protein>
<sequence>MLLVLEFLLFCRHLGSAATSSFCVKSQPILRRCRPKSDGPTKRVSRSVMRPESSIMPGWSINRPQCVAHLQRLCLSLLLTSAALSSTYSLTWLN</sequence>
<evidence type="ECO:0000256" key="1">
    <source>
        <dbReference type="SAM" id="SignalP"/>
    </source>
</evidence>
<keyword evidence="1" id="KW-0732">Signal</keyword>
<dbReference type="Proteomes" id="UP000275846">
    <property type="component" value="Unassembled WGS sequence"/>
</dbReference>
<dbReference type="WBParaSite" id="SSLN_0001587001-mRNA-1">
    <property type="protein sequence ID" value="SSLN_0001587001-mRNA-1"/>
    <property type="gene ID" value="SSLN_0001587001"/>
</dbReference>